<evidence type="ECO:0000256" key="4">
    <source>
        <dbReference type="ARBA" id="ARBA00022643"/>
    </source>
</evidence>
<feature type="binding site" evidence="11">
    <location>
        <position position="95"/>
    </location>
    <ligand>
        <name>FMN</name>
        <dbReference type="ChEBI" id="CHEBI:58210"/>
    </ligand>
</feature>
<keyword evidence="5 11" id="KW-0479">Metal-binding</keyword>
<dbReference type="EMBL" id="CP032626">
    <property type="protein sequence ID" value="AYF92640.1"/>
    <property type="molecule type" value="Genomic_DNA"/>
</dbReference>
<feature type="binding site" evidence="11">
    <location>
        <begin position="65"/>
        <end position="67"/>
    </location>
    <ligand>
        <name>FMN</name>
        <dbReference type="ChEBI" id="CHEBI:58210"/>
    </ligand>
</feature>
<evidence type="ECO:0000256" key="2">
    <source>
        <dbReference type="ARBA" id="ARBA00022490"/>
    </source>
</evidence>
<feature type="binding site" evidence="11">
    <location>
        <begin position="282"/>
        <end position="283"/>
    </location>
    <ligand>
        <name>FMN</name>
        <dbReference type="ChEBI" id="CHEBI:58210"/>
    </ligand>
</feature>
<evidence type="ECO:0000256" key="6">
    <source>
        <dbReference type="ARBA" id="ARBA00022842"/>
    </source>
</evidence>
<feature type="binding site" evidence="11">
    <location>
        <position position="185"/>
    </location>
    <ligand>
        <name>FMN</name>
        <dbReference type="ChEBI" id="CHEBI:58210"/>
    </ligand>
</feature>
<keyword evidence="9 11" id="KW-0413">Isomerase</keyword>
<feature type="binding site" evidence="11">
    <location>
        <begin position="261"/>
        <end position="263"/>
    </location>
    <ligand>
        <name>FMN</name>
        <dbReference type="ChEBI" id="CHEBI:58210"/>
    </ligand>
</feature>
<feature type="binding site" evidence="11">
    <location>
        <position position="215"/>
    </location>
    <ligand>
        <name>FMN</name>
        <dbReference type="ChEBI" id="CHEBI:58210"/>
    </ligand>
</feature>
<feature type="binding site" evidence="11">
    <location>
        <begin position="8"/>
        <end position="9"/>
    </location>
    <ligand>
        <name>substrate</name>
    </ligand>
</feature>
<evidence type="ECO:0000259" key="12">
    <source>
        <dbReference type="Pfam" id="PF01070"/>
    </source>
</evidence>
<comment type="function">
    <text evidence="11">Involved in the biosynthesis of isoprenoids. Catalyzes the 1,3-allylic rearrangement of the homoallylic substrate isopentenyl (IPP) to its allylic isomer, dimethylallyl diphosphate (DMAPP).</text>
</comment>
<dbReference type="GO" id="GO:0010181">
    <property type="term" value="F:FMN binding"/>
    <property type="evidence" value="ECO:0007669"/>
    <property type="project" value="UniProtKB-UniRule"/>
</dbReference>
<proteinExistence type="inferred from homology"/>
<comment type="similarity">
    <text evidence="11">Belongs to the IPP isomerase type 2 family.</text>
</comment>
<dbReference type="PANTHER" id="PTHR43665">
    <property type="entry name" value="ISOPENTENYL-DIPHOSPHATE DELTA-ISOMERASE"/>
    <property type="match status" value="1"/>
</dbReference>
<evidence type="ECO:0000256" key="8">
    <source>
        <dbReference type="ARBA" id="ARBA00023229"/>
    </source>
</evidence>
<keyword evidence="2 11" id="KW-0963">Cytoplasm</keyword>
<dbReference type="InterPro" id="IPR011179">
    <property type="entry name" value="IPdP_isomerase"/>
</dbReference>
<comment type="caution">
    <text evidence="11">Lacks conserved residue(s) required for the propagation of feature annotation.</text>
</comment>
<organism evidence="13 14">
    <name type="scientific">Apilactobacillus bombintestini</name>
    <dbReference type="NCBI Taxonomy" id="2419772"/>
    <lineage>
        <taxon>Bacteria</taxon>
        <taxon>Bacillati</taxon>
        <taxon>Bacillota</taxon>
        <taxon>Bacilli</taxon>
        <taxon>Lactobacillales</taxon>
        <taxon>Lactobacillaceae</taxon>
        <taxon>Apilactobacillus</taxon>
    </lineage>
</organism>
<keyword evidence="4 11" id="KW-0288">FMN</keyword>
<dbReference type="GO" id="GO:0000287">
    <property type="term" value="F:magnesium ion binding"/>
    <property type="evidence" value="ECO:0007669"/>
    <property type="project" value="UniProtKB-UniRule"/>
</dbReference>
<keyword evidence="14" id="KW-1185">Reference proteome</keyword>
<evidence type="ECO:0000256" key="7">
    <source>
        <dbReference type="ARBA" id="ARBA00022857"/>
    </source>
</evidence>
<feature type="binding site" evidence="11">
    <location>
        <position position="155"/>
    </location>
    <ligand>
        <name>Mg(2+)</name>
        <dbReference type="ChEBI" id="CHEBI:18420"/>
    </ligand>
</feature>
<dbReference type="Gene3D" id="3.20.20.70">
    <property type="entry name" value="Aldolase class I"/>
    <property type="match status" value="1"/>
</dbReference>
<dbReference type="Pfam" id="PF01070">
    <property type="entry name" value="FMN_dh"/>
    <property type="match status" value="1"/>
</dbReference>
<dbReference type="NCBIfam" id="TIGR02151">
    <property type="entry name" value="IPP_isom_2"/>
    <property type="match status" value="1"/>
</dbReference>
<dbReference type="EC" id="5.3.3.2" evidence="11"/>
<feature type="binding site" evidence="11">
    <location>
        <position position="210"/>
    </location>
    <ligand>
        <name>FMN</name>
        <dbReference type="ChEBI" id="CHEBI:58210"/>
    </ligand>
</feature>
<feature type="binding site" evidence="11">
    <location>
        <position position="124"/>
    </location>
    <ligand>
        <name>FMN</name>
        <dbReference type="ChEBI" id="CHEBI:58210"/>
    </ligand>
</feature>
<reference evidence="13 14" key="1">
    <citation type="submission" date="2018-09" db="EMBL/GenBank/DDBJ databases">
        <title>Genome sequencing of strain BHWM-4.</title>
        <authorList>
            <person name="Heo J."/>
            <person name="Kim S.-J."/>
            <person name="Kwon S.-W."/>
        </authorList>
    </citation>
    <scope>NUCLEOTIDE SEQUENCE [LARGE SCALE GENOMIC DNA]</scope>
    <source>
        <strain evidence="13 14">BHWM-4</strain>
    </source>
</reference>
<evidence type="ECO:0000256" key="10">
    <source>
        <dbReference type="ARBA" id="ARBA00025810"/>
    </source>
</evidence>
<comment type="cofactor">
    <cofactor evidence="11">
        <name>NADPH</name>
        <dbReference type="ChEBI" id="CHEBI:57783"/>
    </cofactor>
</comment>
<dbReference type="InterPro" id="IPR000262">
    <property type="entry name" value="FMN-dep_DH"/>
</dbReference>
<dbReference type="InterPro" id="IPR013785">
    <property type="entry name" value="Aldolase_TIM"/>
</dbReference>
<protein>
    <recommendedName>
        <fullName evidence="11">Isopentenyl-diphosphate delta-isomerase</fullName>
        <shortName evidence="11">IPP isomerase</shortName>
        <ecNumber evidence="11">5.3.3.2</ecNumber>
    </recommendedName>
    <alternativeName>
        <fullName evidence="11">Isopentenyl diphosphate:dimethylallyl diphosphate isomerase</fullName>
    </alternativeName>
    <alternativeName>
        <fullName evidence="11">Isopentenyl pyrophosphate isomerase</fullName>
    </alternativeName>
    <alternativeName>
        <fullName evidence="11">Type 2 isopentenyl diphosphate isomerase</fullName>
        <shortName evidence="11">IDI-2</shortName>
    </alternativeName>
</protein>
<dbReference type="GO" id="GO:0004452">
    <property type="term" value="F:isopentenyl-diphosphate delta-isomerase activity"/>
    <property type="evidence" value="ECO:0007669"/>
    <property type="project" value="UniProtKB-UniRule"/>
</dbReference>
<dbReference type="PANTHER" id="PTHR43665:SF1">
    <property type="entry name" value="ISOPENTENYL-DIPHOSPHATE DELTA-ISOMERASE"/>
    <property type="match status" value="1"/>
</dbReference>
<dbReference type="RefSeq" id="WP_120784406.1">
    <property type="nucleotide sequence ID" value="NZ_CP032626.1"/>
</dbReference>
<feature type="binding site" evidence="11">
    <location>
        <position position="154"/>
    </location>
    <ligand>
        <name>substrate</name>
    </ligand>
</feature>
<dbReference type="KEGG" id="abom:D7I45_03685"/>
<evidence type="ECO:0000256" key="9">
    <source>
        <dbReference type="ARBA" id="ARBA00023235"/>
    </source>
</evidence>
<evidence type="ECO:0000256" key="5">
    <source>
        <dbReference type="ARBA" id="ARBA00022723"/>
    </source>
</evidence>
<evidence type="ECO:0000313" key="13">
    <source>
        <dbReference type="EMBL" id="AYF92640.1"/>
    </source>
</evidence>
<comment type="catalytic activity">
    <reaction evidence="11">
        <text>isopentenyl diphosphate = dimethylallyl diphosphate</text>
        <dbReference type="Rhea" id="RHEA:23284"/>
        <dbReference type="ChEBI" id="CHEBI:57623"/>
        <dbReference type="ChEBI" id="CHEBI:128769"/>
        <dbReference type="EC" id="5.3.3.2"/>
    </reaction>
</comment>
<name>A0A387B0A6_9LACO</name>
<feature type="domain" description="FMN-dependent dehydrogenase" evidence="12">
    <location>
        <begin position="155"/>
        <end position="328"/>
    </location>
</feature>
<keyword evidence="7 11" id="KW-0521">NADP</keyword>
<evidence type="ECO:0000256" key="1">
    <source>
        <dbReference type="ARBA" id="ARBA00001917"/>
    </source>
</evidence>
<comment type="cofactor">
    <cofactor evidence="1 11">
        <name>FMN</name>
        <dbReference type="ChEBI" id="CHEBI:58210"/>
    </cofactor>
</comment>
<dbReference type="SUPFAM" id="SSF51395">
    <property type="entry name" value="FMN-linked oxidoreductases"/>
    <property type="match status" value="1"/>
</dbReference>
<dbReference type="AlphaFoldDB" id="A0A387B0A6"/>
<dbReference type="GO" id="GO:0070402">
    <property type="term" value="F:NADPH binding"/>
    <property type="evidence" value="ECO:0007669"/>
    <property type="project" value="UniProtKB-UniRule"/>
</dbReference>
<dbReference type="HAMAP" id="MF_00354">
    <property type="entry name" value="Idi_2"/>
    <property type="match status" value="1"/>
</dbReference>
<keyword evidence="3 11" id="KW-0285">Flavoprotein</keyword>
<dbReference type="GO" id="GO:0005737">
    <property type="term" value="C:cytoplasm"/>
    <property type="evidence" value="ECO:0007669"/>
    <property type="project" value="UniProtKB-SubCell"/>
</dbReference>
<comment type="subunit">
    <text evidence="10 11">Homooctamer. Dimer of tetramers.</text>
</comment>
<sequence length="345" mass="38041">MINKQSHRKDEHVSLAIKFYNDNSNAGFDQIRFIHQGVPEISVSDVDYSTSFDGINMNVPFYIEAMTGGSSYTKKLNEKLARIAKKTGLAMATGSQSVALKDSSESSSFEIVRNTNPDGIIFSNIGSSVDPTNAQKAIEMMNSDALEVHINTPQELIMPEGDRDFYWLDNIKNIVNAIDKPVIVKEVGFGMAKETIAKLTDIGVKNINISGNGGTNFARIENYRRKHQELSYLDNWGQSTVESLFEAYAFSDDVNILASGGIRTPLDIVKSLSLGAKAVGMAAPILYSLIKNGEDATVEMIEEYKNGIKVIMTMLGARNISDLKKQKLILSSDLLAYLKQRGITY</sequence>
<evidence type="ECO:0000313" key="14">
    <source>
        <dbReference type="Proteomes" id="UP000272003"/>
    </source>
</evidence>
<comment type="cofactor">
    <cofactor evidence="11">
        <name>Mg(2+)</name>
        <dbReference type="ChEBI" id="CHEBI:18420"/>
    </cofactor>
</comment>
<keyword evidence="8 11" id="KW-0414">Isoprene biosynthesis</keyword>
<dbReference type="CDD" id="cd02811">
    <property type="entry name" value="IDI-2_FMN"/>
    <property type="match status" value="1"/>
</dbReference>
<gene>
    <name evidence="11" type="primary">fni</name>
    <name evidence="13" type="ORF">D7I45_03685</name>
</gene>
<evidence type="ECO:0000256" key="3">
    <source>
        <dbReference type="ARBA" id="ARBA00022630"/>
    </source>
</evidence>
<dbReference type="OrthoDB" id="9795032at2"/>
<dbReference type="Proteomes" id="UP000272003">
    <property type="component" value="Chromosome"/>
</dbReference>
<keyword evidence="6 11" id="KW-0460">Magnesium</keyword>
<evidence type="ECO:0000256" key="11">
    <source>
        <dbReference type="HAMAP-Rule" id="MF_00354"/>
    </source>
</evidence>
<dbReference type="GO" id="GO:0016491">
    <property type="term" value="F:oxidoreductase activity"/>
    <property type="evidence" value="ECO:0007669"/>
    <property type="project" value="InterPro"/>
</dbReference>
<dbReference type="GO" id="GO:0008299">
    <property type="term" value="P:isoprenoid biosynthetic process"/>
    <property type="evidence" value="ECO:0007669"/>
    <property type="project" value="UniProtKB-UniRule"/>
</dbReference>
<dbReference type="PIRSF" id="PIRSF003314">
    <property type="entry name" value="IPP_isomerase"/>
    <property type="match status" value="1"/>
</dbReference>
<accession>A0A387B0A6</accession>
<comment type="subcellular location">
    <subcellularLocation>
        <location evidence="11">Cytoplasm</location>
    </subcellularLocation>
</comment>